<evidence type="ECO:0000313" key="2">
    <source>
        <dbReference type="EMBL" id="EEC07750.1"/>
    </source>
</evidence>
<dbReference type="AlphaFoldDB" id="B7PMC8"/>
<feature type="region of interest" description="Disordered" evidence="1">
    <location>
        <begin position="75"/>
        <end position="107"/>
    </location>
</feature>
<dbReference type="EMBL" id="DS746614">
    <property type="protein sequence ID" value="EEC07750.1"/>
    <property type="molecule type" value="Genomic_DNA"/>
</dbReference>
<accession>B7PMC8</accession>
<feature type="non-terminal residue" evidence="2">
    <location>
        <position position="1"/>
    </location>
</feature>
<sequence>LCPQPCTQLNSQHGCQPRHQLCHQPSALARFPIRFPTRMLALSPALSPALCPFRFPTLVLAQFSAASAVRFPAFCPGQSPARSQDTRERTTHNSFRLPPNARTRRPL</sequence>
<dbReference type="PaxDb" id="6945-B7PMC8"/>
<dbReference type="HOGENOM" id="CLU_2229806_0_0_1"/>
<gene>
    <name evidence="2" type="ORF">IscW_ISCW005816</name>
</gene>
<dbReference type="VEuPathDB" id="VectorBase:ISCW005816"/>
<organism>
    <name type="scientific">Ixodes scapularis</name>
    <name type="common">Black-legged tick</name>
    <name type="synonym">Deer tick</name>
    <dbReference type="NCBI Taxonomy" id="6945"/>
    <lineage>
        <taxon>Eukaryota</taxon>
        <taxon>Metazoa</taxon>
        <taxon>Ecdysozoa</taxon>
        <taxon>Arthropoda</taxon>
        <taxon>Chelicerata</taxon>
        <taxon>Arachnida</taxon>
        <taxon>Acari</taxon>
        <taxon>Parasitiformes</taxon>
        <taxon>Ixodida</taxon>
        <taxon>Ixodoidea</taxon>
        <taxon>Ixodidae</taxon>
        <taxon>Ixodinae</taxon>
        <taxon>Ixodes</taxon>
    </lineage>
</organism>
<evidence type="ECO:0000256" key="1">
    <source>
        <dbReference type="SAM" id="MobiDB-lite"/>
    </source>
</evidence>
<name>B7PMC8_IXOSC</name>
<reference evidence="2" key="1">
    <citation type="submission" date="2008-03" db="EMBL/GenBank/DDBJ databases">
        <title>Annotation of Ixodes scapularis.</title>
        <authorList>
            <consortium name="Ixodes scapularis Genome Project Consortium"/>
            <person name="Caler E."/>
            <person name="Hannick L.I."/>
            <person name="Bidwell S."/>
            <person name="Joardar V."/>
            <person name="Thiagarajan M."/>
            <person name="Amedeo P."/>
            <person name="Galinsky K.J."/>
            <person name="Schobel S."/>
            <person name="Inman J."/>
            <person name="Hostetler J."/>
            <person name="Miller J."/>
            <person name="Hammond M."/>
            <person name="Megy K."/>
            <person name="Lawson D."/>
            <person name="Kodira C."/>
            <person name="Sutton G."/>
            <person name="Meyer J."/>
            <person name="Hill C.A."/>
            <person name="Birren B."/>
            <person name="Nene V."/>
            <person name="Collins F."/>
            <person name="Alarcon-Chaidez F."/>
            <person name="Wikel S."/>
            <person name="Strausberg R."/>
        </authorList>
    </citation>
    <scope>NUCLEOTIDE SEQUENCE [LARGE SCALE GENOMIC DNA]</scope>
    <source>
        <strain evidence="2">Wikel colony</strain>
    </source>
</reference>
<proteinExistence type="predicted"/>
<feature type="non-terminal residue" evidence="2">
    <location>
        <position position="107"/>
    </location>
</feature>
<protein>
    <submittedName>
        <fullName evidence="2">Uncharacterized protein</fullName>
    </submittedName>
</protein>